<dbReference type="Pfam" id="PF08240">
    <property type="entry name" value="ADH_N"/>
    <property type="match status" value="1"/>
</dbReference>
<dbReference type="PANTHER" id="PTHR44573:SF1">
    <property type="entry name" value="NADPH-DEPENDENT ALKENAL_ONE OXIDOREDUCTASE, CHLOROPLASTIC"/>
    <property type="match status" value="1"/>
</dbReference>
<feature type="domain" description="Enoyl reductase (ER)" evidence="3">
    <location>
        <begin position="89"/>
        <end position="253"/>
    </location>
</feature>
<dbReference type="EMBL" id="CAUOFW020009980">
    <property type="protein sequence ID" value="CAK9187467.1"/>
    <property type="molecule type" value="Genomic_DNA"/>
</dbReference>
<dbReference type="InterPro" id="IPR044626">
    <property type="entry name" value="AOR-like"/>
</dbReference>
<reference evidence="4 5" key="1">
    <citation type="submission" date="2024-02" db="EMBL/GenBank/DDBJ databases">
        <authorList>
            <person name="Vignale AGUSTIN F."/>
            <person name="Sosa J E."/>
            <person name="Modenutti C."/>
        </authorList>
    </citation>
    <scope>NUCLEOTIDE SEQUENCE [LARGE SCALE GENOMIC DNA]</scope>
</reference>
<organism evidence="4 5">
    <name type="scientific">Ilex paraguariensis</name>
    <name type="common">yerba mate</name>
    <dbReference type="NCBI Taxonomy" id="185542"/>
    <lineage>
        <taxon>Eukaryota</taxon>
        <taxon>Viridiplantae</taxon>
        <taxon>Streptophyta</taxon>
        <taxon>Embryophyta</taxon>
        <taxon>Tracheophyta</taxon>
        <taxon>Spermatophyta</taxon>
        <taxon>Magnoliopsida</taxon>
        <taxon>eudicotyledons</taxon>
        <taxon>Gunneridae</taxon>
        <taxon>Pentapetalae</taxon>
        <taxon>asterids</taxon>
        <taxon>campanulids</taxon>
        <taxon>Aquifoliales</taxon>
        <taxon>Aquifoliaceae</taxon>
        <taxon>Ilex</taxon>
    </lineage>
</organism>
<keyword evidence="5" id="KW-1185">Reference proteome</keyword>
<evidence type="ECO:0000256" key="2">
    <source>
        <dbReference type="ARBA" id="ARBA00023002"/>
    </source>
</evidence>
<sequence length="254" mass="26744">METILSSTTLQLRPLHLPSLSSTASPFLTSPLRICRPTKRTTSVQINPSSSILPLKVSATSQAASASTETSTSSSIPSKMKAWVYDEYGGVDVLKFDSSVSVPEIKDDQVLIKVAAAALNPVDFKRRLGKFKATDSPLPTVPGYDVAGVVVKVGSQVKGLKEGDEVYGDIHEKALEGPNQIGSLAEYTAVEEKLLALKPKNIDFAQAAGFPLAIETAYEGLERSGFSAGKSILVLGGAGGVGSLVIQLPWSGHC</sequence>
<dbReference type="SMART" id="SM00829">
    <property type="entry name" value="PKS_ER"/>
    <property type="match status" value="1"/>
</dbReference>
<comment type="similarity">
    <text evidence="1">Belongs to the zinc-containing alcohol dehydrogenase family. Quinone oxidoreductase subfamily.</text>
</comment>
<comment type="caution">
    <text evidence="4">The sequence shown here is derived from an EMBL/GenBank/DDBJ whole genome shotgun (WGS) entry which is preliminary data.</text>
</comment>
<keyword evidence="2" id="KW-0560">Oxidoreductase</keyword>
<evidence type="ECO:0000313" key="4">
    <source>
        <dbReference type="EMBL" id="CAK9187467.1"/>
    </source>
</evidence>
<protein>
    <recommendedName>
        <fullName evidence="3">Enoyl reductase (ER) domain-containing protein</fullName>
    </recommendedName>
</protein>
<gene>
    <name evidence="4" type="ORF">ILEXP_LOCUS58021</name>
</gene>
<evidence type="ECO:0000259" key="3">
    <source>
        <dbReference type="SMART" id="SM00829"/>
    </source>
</evidence>
<dbReference type="SUPFAM" id="SSF50129">
    <property type="entry name" value="GroES-like"/>
    <property type="match status" value="1"/>
</dbReference>
<name>A0ABC8V2N9_9AQUA</name>
<accession>A0ABC8V2N9</accession>
<dbReference type="GO" id="GO:0016491">
    <property type="term" value="F:oxidoreductase activity"/>
    <property type="evidence" value="ECO:0007669"/>
    <property type="project" value="UniProtKB-KW"/>
</dbReference>
<dbReference type="Gene3D" id="3.90.180.10">
    <property type="entry name" value="Medium-chain alcohol dehydrogenases, catalytic domain"/>
    <property type="match status" value="1"/>
</dbReference>
<dbReference type="InterPro" id="IPR020843">
    <property type="entry name" value="ER"/>
</dbReference>
<proteinExistence type="inferred from homology"/>
<evidence type="ECO:0000313" key="5">
    <source>
        <dbReference type="Proteomes" id="UP001642360"/>
    </source>
</evidence>
<dbReference type="CDD" id="cd05289">
    <property type="entry name" value="MDR_like_2"/>
    <property type="match status" value="1"/>
</dbReference>
<dbReference type="Proteomes" id="UP001642360">
    <property type="component" value="Unassembled WGS sequence"/>
</dbReference>
<dbReference type="AlphaFoldDB" id="A0ABC8V2N9"/>
<evidence type="ECO:0000256" key="1">
    <source>
        <dbReference type="ARBA" id="ARBA00010371"/>
    </source>
</evidence>
<dbReference type="PANTHER" id="PTHR44573">
    <property type="entry name" value="NADPH-DEPENDENT ALKENAL/ONE OXIDOREDUCTASE, CHLOROPLASTIC"/>
    <property type="match status" value="1"/>
</dbReference>
<dbReference type="InterPro" id="IPR013154">
    <property type="entry name" value="ADH-like_N"/>
</dbReference>
<dbReference type="InterPro" id="IPR011032">
    <property type="entry name" value="GroES-like_sf"/>
</dbReference>